<dbReference type="InterPro" id="IPR004879">
    <property type="entry name" value="Ssp411-like_TRX"/>
</dbReference>
<comment type="caution">
    <text evidence="2">The sequence shown here is derived from an EMBL/GenBank/DDBJ whole genome shotgun (WGS) entry which is preliminary data.</text>
</comment>
<dbReference type="Gene3D" id="1.50.10.10">
    <property type="match status" value="1"/>
</dbReference>
<dbReference type="Gene3D" id="3.40.30.10">
    <property type="entry name" value="Glutaredoxin"/>
    <property type="match status" value="1"/>
</dbReference>
<gene>
    <name evidence="2" type="ORF">DYI23_15960</name>
</gene>
<dbReference type="GO" id="GO:0005975">
    <property type="term" value="P:carbohydrate metabolic process"/>
    <property type="evidence" value="ECO:0007669"/>
    <property type="project" value="InterPro"/>
</dbReference>
<evidence type="ECO:0000313" key="3">
    <source>
        <dbReference type="Proteomes" id="UP000705379"/>
    </source>
</evidence>
<dbReference type="SUPFAM" id="SSF52833">
    <property type="entry name" value="Thioredoxin-like"/>
    <property type="match status" value="1"/>
</dbReference>
<sequence length="671" mass="74941">MTENRLAQSTSPYLLQHKDNPVHWYQWGEEALAAAKSQNKPILLSVGYAACHWCHVMAHESFEDPATAEVMNRLFINIKVDREERPDIDQIYMKALHALGEQGGWPLTMFLTPEGEPFWGGTYYPKTAQWGRPSFVDTLEAVANTFETDRERIENNRSGLMEALKAEITPTAPIDRSLMMAAGDRLVGLFDTEHGGIKGAPKFPQASVLDLVWRIGLRGGNDTAKDAYLHTLRQISNGGIYDHLKGGIARYSVDHLWLVPHFEKMLYDNGQYLGHLVNAYQATGDELFRRRIEETADWLLSEMRLPGGAFASSLDADSEGEEGRFYVWSSDEITEVLGEEDALAFAKAYDVHPSGNWEGITILNRLKSPSVSAKEETRLAKMREKLLKRRESRIRPSMDDKVLADWNGYTITGFARASHFVSRESYLEAARTAYDFVMSEMSRDGRIGHSWRDGTLVFPGFATDQASMMVAALALAEADPDRIERYIADAENLATVLEQHYQSEEGAYFLTADDAPGLITRPFSVADEATPNANGTAAEAFSRLYLMTGKERYKTLADNLLIALSAEIPKNIFATASLLSAFDTRTNGRLAVIVAPEGTDPNPFLKVLNRAVDPALMQILVSSTDDFPESHPAKYKNALDDKPTVYLCREGACSFPIQSRRDLETILQKVD</sequence>
<dbReference type="CDD" id="cd02955">
    <property type="entry name" value="SSP411"/>
    <property type="match status" value="1"/>
</dbReference>
<dbReference type="InterPro" id="IPR036249">
    <property type="entry name" value="Thioredoxin-like_sf"/>
</dbReference>
<organism evidence="2 3">
    <name type="scientific">Roseibium polysiphoniae</name>
    <dbReference type="NCBI Taxonomy" id="2571221"/>
    <lineage>
        <taxon>Bacteria</taxon>
        <taxon>Pseudomonadati</taxon>
        <taxon>Pseudomonadota</taxon>
        <taxon>Alphaproteobacteria</taxon>
        <taxon>Hyphomicrobiales</taxon>
        <taxon>Stappiaceae</taxon>
        <taxon>Roseibium</taxon>
    </lineage>
</organism>
<dbReference type="InterPro" id="IPR012341">
    <property type="entry name" value="6hp_glycosidase-like_sf"/>
</dbReference>
<name>A0A944CH05_9HYPH</name>
<dbReference type="PANTHER" id="PTHR42899:SF1">
    <property type="entry name" value="SPERMATOGENESIS-ASSOCIATED PROTEIN 20"/>
    <property type="match status" value="1"/>
</dbReference>
<dbReference type="SUPFAM" id="SSF48208">
    <property type="entry name" value="Six-hairpin glycosidases"/>
    <property type="match status" value="1"/>
</dbReference>
<dbReference type="RefSeq" id="WP_213217100.1">
    <property type="nucleotide sequence ID" value="NZ_QTKU01000004.1"/>
</dbReference>
<dbReference type="Pfam" id="PF03190">
    <property type="entry name" value="Thioredox_DsbH"/>
    <property type="match status" value="1"/>
</dbReference>
<proteinExistence type="predicted"/>
<dbReference type="PIRSF" id="PIRSF006402">
    <property type="entry name" value="UCP006402_thioredoxin"/>
    <property type="match status" value="1"/>
</dbReference>
<dbReference type="PANTHER" id="PTHR42899">
    <property type="entry name" value="SPERMATOGENESIS-ASSOCIATED PROTEIN 20"/>
    <property type="match status" value="1"/>
</dbReference>
<dbReference type="EMBL" id="QTKU01000004">
    <property type="protein sequence ID" value="MBS8261723.1"/>
    <property type="molecule type" value="Genomic_DNA"/>
</dbReference>
<dbReference type="AlphaFoldDB" id="A0A944CH05"/>
<dbReference type="InterPro" id="IPR024705">
    <property type="entry name" value="Ssp411"/>
</dbReference>
<reference evidence="2" key="1">
    <citation type="submission" date="2018-08" db="EMBL/GenBank/DDBJ databases">
        <authorList>
            <person name="Jin W."/>
            <person name="Wang H."/>
            <person name="Yang Y."/>
            <person name="Li M."/>
            <person name="Liu J."/>
        </authorList>
    </citation>
    <scope>NUCLEOTIDE SEQUENCE</scope>
    <source>
        <strain evidence="2">AESS21</strain>
    </source>
</reference>
<accession>A0A944CH05</accession>
<dbReference type="InterPro" id="IPR008928">
    <property type="entry name" value="6-hairpin_glycosidase_sf"/>
</dbReference>
<protein>
    <submittedName>
        <fullName evidence="2">Thioredoxin domain-containing protein</fullName>
    </submittedName>
</protein>
<feature type="domain" description="Spermatogenesis-associated protein 20-like TRX" evidence="1">
    <location>
        <begin position="3"/>
        <end position="165"/>
    </location>
</feature>
<reference evidence="2" key="2">
    <citation type="journal article" date="2021" name="Microorganisms">
        <title>Bacterial Dimethylsulfoniopropionate Biosynthesis in the East China Sea.</title>
        <authorList>
            <person name="Liu J."/>
            <person name="Zhang Y."/>
            <person name="Liu J."/>
            <person name="Zhong H."/>
            <person name="Williams B.T."/>
            <person name="Zheng Y."/>
            <person name="Curson A.R.J."/>
            <person name="Sun C."/>
            <person name="Sun H."/>
            <person name="Song D."/>
            <person name="Wagner Mackenzie B."/>
            <person name="Bermejo Martinez A."/>
            <person name="Todd J.D."/>
            <person name="Zhang X.H."/>
        </authorList>
    </citation>
    <scope>NUCLEOTIDE SEQUENCE</scope>
    <source>
        <strain evidence="2">AESS21</strain>
    </source>
</reference>
<evidence type="ECO:0000259" key="1">
    <source>
        <dbReference type="Pfam" id="PF03190"/>
    </source>
</evidence>
<dbReference type="Proteomes" id="UP000705379">
    <property type="component" value="Unassembled WGS sequence"/>
</dbReference>
<evidence type="ECO:0000313" key="2">
    <source>
        <dbReference type="EMBL" id="MBS8261723.1"/>
    </source>
</evidence>